<dbReference type="PANTHER" id="PTHR34107:SF4">
    <property type="entry name" value="SLL1222 PROTEIN"/>
    <property type="match status" value="1"/>
</dbReference>
<proteinExistence type="predicted"/>
<keyword evidence="3" id="KW-1185">Reference proteome</keyword>
<reference evidence="2 3" key="1">
    <citation type="submission" date="2007-08" db="EMBL/GenBank/DDBJ databases">
        <title>Complete sequence of Roseiflexus castenholzii DSM 13941.</title>
        <authorList>
            <consortium name="US DOE Joint Genome Institute"/>
            <person name="Copeland A."/>
            <person name="Lucas S."/>
            <person name="Lapidus A."/>
            <person name="Barry K."/>
            <person name="Glavina del Rio T."/>
            <person name="Dalin E."/>
            <person name="Tice H."/>
            <person name="Pitluck S."/>
            <person name="Thompson L.S."/>
            <person name="Brettin T."/>
            <person name="Bruce D."/>
            <person name="Detter J.C."/>
            <person name="Han C."/>
            <person name="Tapia R."/>
            <person name="Schmutz J."/>
            <person name="Larimer F."/>
            <person name="Land M."/>
            <person name="Hauser L."/>
            <person name="Kyrpides N."/>
            <person name="Mikhailova N."/>
            <person name="Bryant D.A."/>
            <person name="Hanada S."/>
            <person name="Tsukatani Y."/>
            <person name="Richardson P."/>
        </authorList>
    </citation>
    <scope>NUCLEOTIDE SEQUENCE [LARGE SCALE GENOMIC DNA]</scope>
    <source>
        <strain evidence="3">DSM 13941 / HLO8</strain>
    </source>
</reference>
<sequence>MTALIVPTDAPVIAGPPQGRWTFADWQTLPDDGRRYEVIDGVLYMTTAPSTFHQWVIMRLMERFGLPAVNQGLGYAFTAPVGVLMPGCDPVQPDFLFVRREHSAIIHDGRIHGVPDLIVEVLSPGNAAYDEQVKLPAYALAGVPECALIRPMIRAVSVYRLDRSGRYAAPREASSSDVLTFDCLPGLAVTVSDLFEGAPDTTF</sequence>
<name>A7NKX1_ROSCS</name>
<dbReference type="Proteomes" id="UP000000263">
    <property type="component" value="Chromosome"/>
</dbReference>
<accession>A7NKX1</accession>
<evidence type="ECO:0000313" key="2">
    <source>
        <dbReference type="EMBL" id="ABU58141.1"/>
    </source>
</evidence>
<evidence type="ECO:0000259" key="1">
    <source>
        <dbReference type="Pfam" id="PF05685"/>
    </source>
</evidence>
<dbReference type="STRING" id="383372.Rcas_2054"/>
<dbReference type="CDD" id="cd06260">
    <property type="entry name" value="DUF820-like"/>
    <property type="match status" value="1"/>
</dbReference>
<dbReference type="EMBL" id="CP000804">
    <property type="protein sequence ID" value="ABU58141.1"/>
    <property type="molecule type" value="Genomic_DNA"/>
</dbReference>
<feature type="domain" description="Putative restriction endonuclease" evidence="1">
    <location>
        <begin position="27"/>
        <end position="191"/>
    </location>
</feature>
<dbReference type="KEGG" id="rca:Rcas_2054"/>
<dbReference type="OrthoDB" id="9793127at2"/>
<organism evidence="2 3">
    <name type="scientific">Roseiflexus castenholzii (strain DSM 13941 / HLO8)</name>
    <dbReference type="NCBI Taxonomy" id="383372"/>
    <lineage>
        <taxon>Bacteria</taxon>
        <taxon>Bacillati</taxon>
        <taxon>Chloroflexota</taxon>
        <taxon>Chloroflexia</taxon>
        <taxon>Chloroflexales</taxon>
        <taxon>Roseiflexineae</taxon>
        <taxon>Roseiflexaceae</taxon>
        <taxon>Roseiflexus</taxon>
    </lineage>
</organism>
<dbReference type="InterPro" id="IPR012296">
    <property type="entry name" value="Nuclease_put_TT1808"/>
</dbReference>
<gene>
    <name evidence="2" type="ordered locus">Rcas_2054</name>
</gene>
<evidence type="ECO:0000313" key="3">
    <source>
        <dbReference type="Proteomes" id="UP000000263"/>
    </source>
</evidence>
<dbReference type="InterPro" id="IPR011335">
    <property type="entry name" value="Restrct_endonuc-II-like"/>
</dbReference>
<dbReference type="InterPro" id="IPR008538">
    <property type="entry name" value="Uma2"/>
</dbReference>
<dbReference type="Gene3D" id="3.90.1570.10">
    <property type="entry name" value="tt1808, chain A"/>
    <property type="match status" value="1"/>
</dbReference>
<dbReference type="eggNOG" id="COG4636">
    <property type="taxonomic scope" value="Bacteria"/>
</dbReference>
<dbReference type="Pfam" id="PF05685">
    <property type="entry name" value="Uma2"/>
    <property type="match status" value="1"/>
</dbReference>
<protein>
    <recommendedName>
        <fullName evidence="1">Putative restriction endonuclease domain-containing protein</fullName>
    </recommendedName>
</protein>
<dbReference type="AlphaFoldDB" id="A7NKX1"/>
<dbReference type="SUPFAM" id="SSF52980">
    <property type="entry name" value="Restriction endonuclease-like"/>
    <property type="match status" value="1"/>
</dbReference>
<dbReference type="HOGENOM" id="CLU_076312_0_1_0"/>
<dbReference type="RefSeq" id="WP_012120565.1">
    <property type="nucleotide sequence ID" value="NC_009767.1"/>
</dbReference>
<dbReference type="PANTHER" id="PTHR34107">
    <property type="entry name" value="SLL0198 PROTEIN-RELATED"/>
    <property type="match status" value="1"/>
</dbReference>